<accession>A0A2G9I098</accession>
<sequence length="187" mass="20873">MESSDESQHISKRQLSSRSRLNNAALLPRKSSVPSKSARPPQTRITSGMDGSTPSNCSPSRKLQISEEQLCTITEKPSQLYFQGVGAVKIPKEEAVCRFCFNSFQEDNVLKTKCKCKFTLIHEPCTIEWSDEKGNKKCDVCEQDMQNIPVTLSMNHNSSDTNKKVKGNSTPNRFYGTIAGFVAKLFT</sequence>
<evidence type="ECO:0000256" key="2">
    <source>
        <dbReference type="ARBA" id="ARBA00022771"/>
    </source>
</evidence>
<dbReference type="PANTHER" id="PTHR46158:SF1">
    <property type="entry name" value="RING_U-BOX SUPERFAMILY PROTEIN"/>
    <property type="match status" value="1"/>
</dbReference>
<proteinExistence type="predicted"/>
<dbReference type="Pfam" id="PF12906">
    <property type="entry name" value="RINGv"/>
    <property type="match status" value="1"/>
</dbReference>
<dbReference type="InterPro" id="IPR013083">
    <property type="entry name" value="Znf_RING/FYVE/PHD"/>
</dbReference>
<dbReference type="Gene3D" id="3.30.40.10">
    <property type="entry name" value="Zinc/RING finger domain, C3HC4 (zinc finger)"/>
    <property type="match status" value="1"/>
</dbReference>
<dbReference type="AlphaFoldDB" id="A0A2G9I098"/>
<reference evidence="7" key="1">
    <citation type="journal article" date="2018" name="Gigascience">
        <title>Genome assembly of the Pink Ipe (Handroanthus impetiginosus, Bignoniaceae), a highly valued, ecologically keystone Neotropical timber forest tree.</title>
        <authorList>
            <person name="Silva-Junior O.B."/>
            <person name="Grattapaglia D."/>
            <person name="Novaes E."/>
            <person name="Collevatti R.G."/>
        </authorList>
    </citation>
    <scope>NUCLEOTIDE SEQUENCE [LARGE SCALE GENOMIC DNA]</scope>
    <source>
        <strain evidence="7">cv. UFG-1</strain>
    </source>
</reference>
<name>A0A2G9I098_9LAMI</name>
<dbReference type="SMART" id="SM00744">
    <property type="entry name" value="RINGv"/>
    <property type="match status" value="1"/>
</dbReference>
<evidence type="ECO:0000256" key="4">
    <source>
        <dbReference type="SAM" id="MobiDB-lite"/>
    </source>
</evidence>
<feature type="domain" description="RING-CH-type" evidence="5">
    <location>
        <begin position="89"/>
        <end position="148"/>
    </location>
</feature>
<feature type="region of interest" description="Disordered" evidence="4">
    <location>
        <begin position="1"/>
        <end position="59"/>
    </location>
</feature>
<feature type="compositionally biased region" description="Polar residues" evidence="4">
    <location>
        <begin position="13"/>
        <end position="22"/>
    </location>
</feature>
<keyword evidence="1" id="KW-0479">Metal-binding</keyword>
<evidence type="ECO:0000313" key="7">
    <source>
        <dbReference type="Proteomes" id="UP000231279"/>
    </source>
</evidence>
<dbReference type="Proteomes" id="UP000231279">
    <property type="component" value="Unassembled WGS sequence"/>
</dbReference>
<keyword evidence="3" id="KW-0862">Zinc</keyword>
<keyword evidence="2" id="KW-0863">Zinc-finger</keyword>
<dbReference type="SUPFAM" id="SSF57850">
    <property type="entry name" value="RING/U-box"/>
    <property type="match status" value="1"/>
</dbReference>
<evidence type="ECO:0000256" key="3">
    <source>
        <dbReference type="ARBA" id="ARBA00022833"/>
    </source>
</evidence>
<protein>
    <recommendedName>
        <fullName evidence="5">RING-CH-type domain-containing protein</fullName>
    </recommendedName>
</protein>
<dbReference type="GO" id="GO:0008270">
    <property type="term" value="F:zinc ion binding"/>
    <property type="evidence" value="ECO:0007669"/>
    <property type="project" value="UniProtKB-KW"/>
</dbReference>
<organism evidence="6 7">
    <name type="scientific">Handroanthus impetiginosus</name>
    <dbReference type="NCBI Taxonomy" id="429701"/>
    <lineage>
        <taxon>Eukaryota</taxon>
        <taxon>Viridiplantae</taxon>
        <taxon>Streptophyta</taxon>
        <taxon>Embryophyta</taxon>
        <taxon>Tracheophyta</taxon>
        <taxon>Spermatophyta</taxon>
        <taxon>Magnoliopsida</taxon>
        <taxon>eudicotyledons</taxon>
        <taxon>Gunneridae</taxon>
        <taxon>Pentapetalae</taxon>
        <taxon>asterids</taxon>
        <taxon>lamiids</taxon>
        <taxon>Lamiales</taxon>
        <taxon>Bignoniaceae</taxon>
        <taxon>Crescentiina</taxon>
        <taxon>Tabebuia alliance</taxon>
        <taxon>Handroanthus</taxon>
    </lineage>
</organism>
<dbReference type="PROSITE" id="PS51292">
    <property type="entry name" value="ZF_RING_CH"/>
    <property type="match status" value="1"/>
</dbReference>
<gene>
    <name evidence="6" type="ORF">CDL12_04103</name>
</gene>
<evidence type="ECO:0000313" key="6">
    <source>
        <dbReference type="EMBL" id="PIN23174.1"/>
    </source>
</evidence>
<dbReference type="PANTHER" id="PTHR46158">
    <property type="entry name" value="OS02G0165000 PROTEIN"/>
    <property type="match status" value="1"/>
</dbReference>
<keyword evidence="7" id="KW-1185">Reference proteome</keyword>
<dbReference type="STRING" id="429701.A0A2G9I098"/>
<dbReference type="InterPro" id="IPR011016">
    <property type="entry name" value="Znf_RING-CH"/>
</dbReference>
<evidence type="ECO:0000256" key="1">
    <source>
        <dbReference type="ARBA" id="ARBA00022723"/>
    </source>
</evidence>
<comment type="caution">
    <text evidence="6">The sequence shown here is derived from an EMBL/GenBank/DDBJ whole genome shotgun (WGS) entry which is preliminary data.</text>
</comment>
<dbReference type="EMBL" id="NKXS01000608">
    <property type="protein sequence ID" value="PIN23174.1"/>
    <property type="molecule type" value="Genomic_DNA"/>
</dbReference>
<feature type="compositionally biased region" description="Polar residues" evidence="4">
    <location>
        <begin position="43"/>
        <end position="59"/>
    </location>
</feature>
<dbReference type="OrthoDB" id="913619at2759"/>
<evidence type="ECO:0000259" key="5">
    <source>
        <dbReference type="PROSITE" id="PS51292"/>
    </source>
</evidence>